<accession>I4ECB4</accession>
<protein>
    <submittedName>
        <fullName evidence="1">Uncharacterized protein</fullName>
    </submittedName>
</protein>
<evidence type="ECO:0000313" key="2">
    <source>
        <dbReference type="Proteomes" id="UP000004221"/>
    </source>
</evidence>
<organism evidence="1 2">
    <name type="scientific">Nitrolancea hollandica Lb</name>
    <dbReference type="NCBI Taxonomy" id="1129897"/>
    <lineage>
        <taxon>Bacteria</taxon>
        <taxon>Pseudomonadati</taxon>
        <taxon>Thermomicrobiota</taxon>
        <taxon>Thermomicrobia</taxon>
        <taxon>Sphaerobacterales</taxon>
        <taxon>Sphaerobacterineae</taxon>
        <taxon>Sphaerobacteraceae</taxon>
        <taxon>Nitrolancea</taxon>
    </lineage>
</organism>
<keyword evidence="2" id="KW-1185">Reference proteome</keyword>
<proteinExistence type="predicted"/>
<name>I4ECB4_9BACT</name>
<evidence type="ECO:0000313" key="1">
    <source>
        <dbReference type="EMBL" id="CCF82326.1"/>
    </source>
</evidence>
<dbReference type="AlphaFoldDB" id="I4ECB4"/>
<dbReference type="EMBL" id="CAGS01000005">
    <property type="protein sequence ID" value="CCF82326.1"/>
    <property type="molecule type" value="Genomic_DNA"/>
</dbReference>
<dbReference type="Proteomes" id="UP000004221">
    <property type="component" value="Unassembled WGS sequence"/>
</dbReference>
<reference evidence="1 2" key="1">
    <citation type="journal article" date="2012" name="ISME J.">
        <title>Nitrification expanded: discovery, physiology and genomics of a nitrite-oxidizing bacterium from the phylum Chloroflexi.</title>
        <authorList>
            <person name="Sorokin D.Y."/>
            <person name="Lucker S."/>
            <person name="Vejmelkova D."/>
            <person name="Kostrikina N.A."/>
            <person name="Kleerebezem R."/>
            <person name="Rijpstra W.I."/>
            <person name="Damste J.S."/>
            <person name="Le Paslier D."/>
            <person name="Muyzer G."/>
            <person name="Wagner M."/>
            <person name="van Loosdrecht M.C."/>
            <person name="Daims H."/>
        </authorList>
    </citation>
    <scope>NUCLEOTIDE SEQUENCE [LARGE SCALE GENOMIC DNA]</scope>
    <source>
        <strain evidence="2">none</strain>
    </source>
</reference>
<sequence>MQPGAGEPNEEIARLDRRAIDNRVAMHAADDKPGEIVGTPGIDPWELCRLATDERAPGIPAGGGHAPDDRLKHRDIEIGRGEIVQEEEGTRAAGEDVVDAVVDEIHPDVLVVSGEVGDQHLGPDAIGAGDQHVRVVFARSREESAEMPQPAQNRRAVGASHQIGDTAFGEIGGIDINAGIPVADPSLAGLGSLAHKAPLHRYRTAPNPVPIITAGLVLAADRGMVRNVQVWLG</sequence>
<gene>
    <name evidence="1" type="ORF">NITHO_1020006</name>
</gene>
<comment type="caution">
    <text evidence="1">The sequence shown here is derived from an EMBL/GenBank/DDBJ whole genome shotgun (WGS) entry which is preliminary data.</text>
</comment>